<sequence length="391" mass="42608">MSMAVTESTGSFTRLFIVPYFIDLALNKINPSIDYSSRPYLEASSSAVADDWETGEAQQEEQLKNKQQQIRILKREKENREAAKQEQFSLSLGGHAPAPVITAVPADAKPIPAAPRKLLRRPASGPNMPAAAAAVSTVAEATDVAVTVEPRAEEGETGADIPVHEEEKFKNLEKRKAVYDAARSRILGTDYKPEEVKAPVNTSCRSRSPEIELKQRMTMSGGGPSPMGPPLPMSIINPDFARQVNFSEPPPPLPPAHLMAAYQQHIMMTQQQQQPYGYSQPPQYPPMGMQMGAAPTVPTTSSNQGYRDLFDTQPLFSSLPPLTSLSGTGEQTRGLSSMAIPSLLPSNGMMYSAPPPSLGVYGRPPPSLFQTQNPDITFRHEASRGGRRRKN</sequence>
<gene>
    <name evidence="3" type="primary">WBGene00113415</name>
</gene>
<dbReference type="AlphaFoldDB" id="A0A2A6CYZ7"/>
<proteinExistence type="predicted"/>
<accession>A0A2A6CYZ7</accession>
<dbReference type="PROSITE" id="PS51673">
    <property type="entry name" value="SUZ"/>
    <property type="match status" value="1"/>
</dbReference>
<reference evidence="4" key="1">
    <citation type="journal article" date="2008" name="Nat. Genet.">
        <title>The Pristionchus pacificus genome provides a unique perspective on nematode lifestyle and parasitism.</title>
        <authorList>
            <person name="Dieterich C."/>
            <person name="Clifton S.W."/>
            <person name="Schuster L.N."/>
            <person name="Chinwalla A."/>
            <person name="Delehaunty K."/>
            <person name="Dinkelacker I."/>
            <person name="Fulton L."/>
            <person name="Fulton R."/>
            <person name="Godfrey J."/>
            <person name="Minx P."/>
            <person name="Mitreva M."/>
            <person name="Roeseler W."/>
            <person name="Tian H."/>
            <person name="Witte H."/>
            <person name="Yang S.P."/>
            <person name="Wilson R.K."/>
            <person name="Sommer R.J."/>
        </authorList>
    </citation>
    <scope>NUCLEOTIDE SEQUENCE [LARGE SCALE GENOMIC DNA]</scope>
    <source>
        <strain evidence="4">PS312</strain>
    </source>
</reference>
<dbReference type="EnsemblMetazoa" id="PPA23861.1">
    <property type="protein sequence ID" value="PPA23861.1"/>
    <property type="gene ID" value="WBGene00113415"/>
</dbReference>
<reference evidence="3" key="2">
    <citation type="submission" date="2022-06" db="UniProtKB">
        <authorList>
            <consortium name="EnsemblMetazoa"/>
        </authorList>
    </citation>
    <scope>IDENTIFICATION</scope>
    <source>
        <strain evidence="3">PS312</strain>
    </source>
</reference>
<evidence type="ECO:0000256" key="2">
    <source>
        <dbReference type="SAM" id="MobiDB-lite"/>
    </source>
</evidence>
<keyword evidence="4" id="KW-1185">Reference proteome</keyword>
<feature type="compositionally biased region" description="Pro residues" evidence="2">
    <location>
        <begin position="355"/>
        <end position="367"/>
    </location>
</feature>
<dbReference type="Pfam" id="PF12752">
    <property type="entry name" value="SUZ"/>
    <property type="match status" value="1"/>
</dbReference>
<feature type="coiled-coil region" evidence="1">
    <location>
        <begin position="49"/>
        <end position="86"/>
    </location>
</feature>
<dbReference type="InterPro" id="IPR024771">
    <property type="entry name" value="SUZ"/>
</dbReference>
<name>A0A2A6CYZ7_PRIPA</name>
<evidence type="ECO:0000256" key="1">
    <source>
        <dbReference type="SAM" id="Coils"/>
    </source>
</evidence>
<evidence type="ECO:0000313" key="4">
    <source>
        <dbReference type="Proteomes" id="UP000005239"/>
    </source>
</evidence>
<dbReference type="Proteomes" id="UP000005239">
    <property type="component" value="Unassembled WGS sequence"/>
</dbReference>
<evidence type="ECO:0000313" key="3">
    <source>
        <dbReference type="EnsemblMetazoa" id="PPA23861.1"/>
    </source>
</evidence>
<organism evidence="3 4">
    <name type="scientific">Pristionchus pacificus</name>
    <name type="common">Parasitic nematode worm</name>
    <dbReference type="NCBI Taxonomy" id="54126"/>
    <lineage>
        <taxon>Eukaryota</taxon>
        <taxon>Metazoa</taxon>
        <taxon>Ecdysozoa</taxon>
        <taxon>Nematoda</taxon>
        <taxon>Chromadorea</taxon>
        <taxon>Rhabditida</taxon>
        <taxon>Rhabditina</taxon>
        <taxon>Diplogasteromorpha</taxon>
        <taxon>Diplogasteroidea</taxon>
        <taxon>Neodiplogasteridae</taxon>
        <taxon>Pristionchus</taxon>
    </lineage>
</organism>
<protein>
    <submittedName>
        <fullName evidence="3">Szy-20</fullName>
    </submittedName>
</protein>
<accession>A0A8R1YHX4</accession>
<keyword evidence="1" id="KW-0175">Coiled coil</keyword>
<feature type="region of interest" description="Disordered" evidence="2">
    <location>
        <begin position="355"/>
        <end position="391"/>
    </location>
</feature>